<dbReference type="Proteomes" id="UP000540656">
    <property type="component" value="Unassembled WGS sequence"/>
</dbReference>
<name>A0A7Y9S227_9ACTN</name>
<keyword evidence="2" id="KW-1185">Reference proteome</keyword>
<dbReference type="RefSeq" id="WP_179501880.1">
    <property type="nucleotide sequence ID" value="NZ_JACCAA010000001.1"/>
</dbReference>
<comment type="caution">
    <text evidence="1">The sequence shown here is derived from an EMBL/GenBank/DDBJ whole genome shotgun (WGS) entry which is preliminary data.</text>
</comment>
<organism evidence="1 2">
    <name type="scientific">Nocardioides daedukensis</name>
    <dbReference type="NCBI Taxonomy" id="634462"/>
    <lineage>
        <taxon>Bacteria</taxon>
        <taxon>Bacillati</taxon>
        <taxon>Actinomycetota</taxon>
        <taxon>Actinomycetes</taxon>
        <taxon>Propionibacteriales</taxon>
        <taxon>Nocardioidaceae</taxon>
        <taxon>Nocardioides</taxon>
    </lineage>
</organism>
<gene>
    <name evidence="1" type="ORF">BJ980_001671</name>
</gene>
<sequence length="123" mass="13681">MMRPYIEVPKLRDFLLEESYVLGITAIPGAVTFELDLVLTPDHADYRAPAPDEQYCFRRGLLVFKGVTRLLWSNSGNPPAVDSSGEEDYGQIDSFEWDDAGALLEGGWGRMEIVSATIEVALQ</sequence>
<evidence type="ECO:0000313" key="1">
    <source>
        <dbReference type="EMBL" id="NYG58748.1"/>
    </source>
</evidence>
<dbReference type="EMBL" id="JACCAA010000001">
    <property type="protein sequence ID" value="NYG58748.1"/>
    <property type="molecule type" value="Genomic_DNA"/>
</dbReference>
<reference evidence="1 2" key="1">
    <citation type="submission" date="2020-07" db="EMBL/GenBank/DDBJ databases">
        <title>Sequencing the genomes of 1000 actinobacteria strains.</title>
        <authorList>
            <person name="Klenk H.-P."/>
        </authorList>
    </citation>
    <scope>NUCLEOTIDE SEQUENCE [LARGE SCALE GENOMIC DNA]</scope>
    <source>
        <strain evidence="1 2">DSM 23819</strain>
    </source>
</reference>
<evidence type="ECO:0000313" key="2">
    <source>
        <dbReference type="Proteomes" id="UP000540656"/>
    </source>
</evidence>
<dbReference type="AlphaFoldDB" id="A0A7Y9S227"/>
<protein>
    <submittedName>
        <fullName evidence="1">Uncharacterized protein</fullName>
    </submittedName>
</protein>
<proteinExistence type="predicted"/>
<accession>A0A7Y9S227</accession>